<keyword evidence="3" id="KW-1185">Reference proteome</keyword>
<dbReference type="EMBL" id="JAUSWV010000001">
    <property type="protein sequence ID" value="MDQ0578230.1"/>
    <property type="molecule type" value="Genomic_DNA"/>
</dbReference>
<name>A0ABU0NI30_STRRH</name>
<sequence length="46" mass="4941">MTTCSQEKLIERPYDGSCFAPHRSRCGKPANAMTGPGEAGGIQETR</sequence>
<reference evidence="2 3" key="1">
    <citation type="submission" date="2023-07" db="EMBL/GenBank/DDBJ databases">
        <title>Comparative genomics of wheat-associated soil bacteria to identify genetic determinants of phenazine resistance.</title>
        <authorList>
            <person name="Mouncey N."/>
        </authorList>
    </citation>
    <scope>NUCLEOTIDE SEQUENCE [LARGE SCALE GENOMIC DNA]</scope>
    <source>
        <strain evidence="2 3">B2I6</strain>
    </source>
</reference>
<evidence type="ECO:0000256" key="1">
    <source>
        <dbReference type="SAM" id="MobiDB-lite"/>
    </source>
</evidence>
<evidence type="ECO:0000313" key="2">
    <source>
        <dbReference type="EMBL" id="MDQ0578230.1"/>
    </source>
</evidence>
<organism evidence="2 3">
    <name type="scientific">Streptomyces rishiriensis</name>
    <dbReference type="NCBI Taxonomy" id="68264"/>
    <lineage>
        <taxon>Bacteria</taxon>
        <taxon>Bacillati</taxon>
        <taxon>Actinomycetota</taxon>
        <taxon>Actinomycetes</taxon>
        <taxon>Kitasatosporales</taxon>
        <taxon>Streptomycetaceae</taxon>
        <taxon>Streptomyces</taxon>
    </lineage>
</organism>
<evidence type="ECO:0000313" key="3">
    <source>
        <dbReference type="Proteomes" id="UP001230654"/>
    </source>
</evidence>
<feature type="region of interest" description="Disordered" evidence="1">
    <location>
        <begin position="25"/>
        <end position="46"/>
    </location>
</feature>
<comment type="caution">
    <text evidence="2">The sequence shown here is derived from an EMBL/GenBank/DDBJ whole genome shotgun (WGS) entry which is preliminary data.</text>
</comment>
<dbReference type="Proteomes" id="UP001230654">
    <property type="component" value="Unassembled WGS sequence"/>
</dbReference>
<protein>
    <submittedName>
        <fullName evidence="2">Uncharacterized protein</fullName>
    </submittedName>
</protein>
<accession>A0ABU0NI30</accession>
<gene>
    <name evidence="2" type="ORF">QF030_000408</name>
</gene>
<proteinExistence type="predicted"/>